<feature type="domain" description="MoaB/Mog" evidence="7">
    <location>
        <begin position="176"/>
        <end position="314"/>
    </location>
</feature>
<dbReference type="InterPro" id="IPR005111">
    <property type="entry name" value="MoeA_C_domain_IV"/>
</dbReference>
<dbReference type="PROSITE" id="PS01079">
    <property type="entry name" value="MOCF_BIOSYNTHESIS_2"/>
    <property type="match status" value="1"/>
</dbReference>
<dbReference type="SMART" id="SM00852">
    <property type="entry name" value="MoCF_biosynth"/>
    <property type="match status" value="1"/>
</dbReference>
<dbReference type="NCBIfam" id="TIGR00177">
    <property type="entry name" value="molyb_syn"/>
    <property type="match status" value="1"/>
</dbReference>
<evidence type="ECO:0000313" key="8">
    <source>
        <dbReference type="EMBL" id="GHE72509.1"/>
    </source>
</evidence>
<comment type="caution">
    <text evidence="8">The sequence shown here is derived from an EMBL/GenBank/DDBJ whole genome shotgun (WGS) entry which is preliminary data.</text>
</comment>
<proteinExistence type="inferred from homology"/>
<sequence length="398" mass="43944">MISYQQALDTIAKYPFEPAKEKVALHEATGRILASPILADRDLPPYDRVTMDGIAINFTDFANGQRAFTIHQTIGAGTPKQTLHIPGKCVQIMTGAIMPQGLDTVIRYEDLSIENGVATIQADNVQARQNIHFKGSDKQAGEIVVDSGKRISHPELIVAAAVGLRALEVLKMPKAAIITTGDELVDIGDVPKEHQVRRSSNYGVQSLLNDLGIEVDQFHIADDKELMIKRISSILESYKLIVLTGGVSRGKFDYLPEVLEELGVTKHFHKVKQRPGKPFWFGTHNKGNTVFALPGNPVSSFVCALVYIRHWVNCSLKIQANLPHAILTHDLEFAPELTYFIECSLEHKSDGTVRATTFKGNGSGDFANMIQADGFLVLPENKNQFKSGESYPYLPIRN</sequence>
<dbReference type="Gene3D" id="2.170.190.11">
    <property type="entry name" value="Molybdopterin biosynthesis moea protein, domain 3"/>
    <property type="match status" value="1"/>
</dbReference>
<comment type="cofactor">
    <cofactor evidence="6">
        <name>Mg(2+)</name>
        <dbReference type="ChEBI" id="CHEBI:18420"/>
    </cofactor>
</comment>
<dbReference type="Pfam" id="PF03454">
    <property type="entry name" value="MoeA_C"/>
    <property type="match status" value="1"/>
</dbReference>
<dbReference type="InterPro" id="IPR008284">
    <property type="entry name" value="MoCF_biosynth_CS"/>
</dbReference>
<keyword evidence="6" id="KW-0808">Transferase</keyword>
<dbReference type="Gene3D" id="3.40.980.10">
    <property type="entry name" value="MoaB/Mog-like domain"/>
    <property type="match status" value="1"/>
</dbReference>
<accession>A0ABQ3I8T1</accession>
<dbReference type="PANTHER" id="PTHR10192">
    <property type="entry name" value="MOLYBDOPTERIN BIOSYNTHESIS PROTEIN"/>
    <property type="match status" value="1"/>
</dbReference>
<dbReference type="InterPro" id="IPR001453">
    <property type="entry name" value="MoaB/Mog_dom"/>
</dbReference>
<evidence type="ECO:0000256" key="1">
    <source>
        <dbReference type="ARBA" id="ARBA00002901"/>
    </source>
</evidence>
<dbReference type="Pfam" id="PF03453">
    <property type="entry name" value="MoeA_N"/>
    <property type="match status" value="1"/>
</dbReference>
<protein>
    <recommendedName>
        <fullName evidence="6">Molybdopterin molybdenumtransferase</fullName>
        <ecNumber evidence="6">2.10.1.1</ecNumber>
    </recommendedName>
</protein>
<dbReference type="InterPro" id="IPR038987">
    <property type="entry name" value="MoeA-like"/>
</dbReference>
<reference evidence="9" key="1">
    <citation type="journal article" date="2019" name="Int. J. Syst. Evol. Microbiol.">
        <title>The Global Catalogue of Microorganisms (GCM) 10K type strain sequencing project: providing services to taxonomists for standard genome sequencing and annotation.</title>
        <authorList>
            <consortium name="The Broad Institute Genomics Platform"/>
            <consortium name="The Broad Institute Genome Sequencing Center for Infectious Disease"/>
            <person name="Wu L."/>
            <person name="Ma J."/>
        </authorList>
    </citation>
    <scope>NUCLEOTIDE SEQUENCE [LARGE SCALE GENOMIC DNA]</scope>
    <source>
        <strain evidence="9">CGMCC 1.15111</strain>
    </source>
</reference>
<keyword evidence="6" id="KW-0460">Magnesium</keyword>
<dbReference type="EC" id="2.10.1.1" evidence="6"/>
<dbReference type="CDD" id="cd00887">
    <property type="entry name" value="MoeA"/>
    <property type="match status" value="1"/>
</dbReference>
<evidence type="ECO:0000259" key="7">
    <source>
        <dbReference type="SMART" id="SM00852"/>
    </source>
</evidence>
<comment type="similarity">
    <text evidence="3 6">Belongs to the MoeA family.</text>
</comment>
<dbReference type="SUPFAM" id="SSF63867">
    <property type="entry name" value="MoeA C-terminal domain-like"/>
    <property type="match status" value="1"/>
</dbReference>
<evidence type="ECO:0000256" key="6">
    <source>
        <dbReference type="RuleBase" id="RU365090"/>
    </source>
</evidence>
<comment type="function">
    <text evidence="1 6">Catalyzes the insertion of molybdate into adenylated molybdopterin with the concomitant release of AMP.</text>
</comment>
<dbReference type="SUPFAM" id="SSF63882">
    <property type="entry name" value="MoeA N-terminal region -like"/>
    <property type="match status" value="1"/>
</dbReference>
<dbReference type="InterPro" id="IPR036425">
    <property type="entry name" value="MoaB/Mog-like_dom_sf"/>
</dbReference>
<dbReference type="Pfam" id="PF00994">
    <property type="entry name" value="MoCF_biosynth"/>
    <property type="match status" value="1"/>
</dbReference>
<dbReference type="Proteomes" id="UP000658258">
    <property type="component" value="Unassembled WGS sequence"/>
</dbReference>
<dbReference type="SUPFAM" id="SSF53218">
    <property type="entry name" value="Molybdenum cofactor biosynthesis proteins"/>
    <property type="match status" value="1"/>
</dbReference>
<organism evidence="8 9">
    <name type="scientific">Roseivirga thermotolerans</name>
    <dbReference type="NCBI Taxonomy" id="1758176"/>
    <lineage>
        <taxon>Bacteria</taxon>
        <taxon>Pseudomonadati</taxon>
        <taxon>Bacteroidota</taxon>
        <taxon>Cytophagia</taxon>
        <taxon>Cytophagales</taxon>
        <taxon>Roseivirgaceae</taxon>
        <taxon>Roseivirga</taxon>
    </lineage>
</organism>
<keyword evidence="4 6" id="KW-0501">Molybdenum cofactor biosynthesis</keyword>
<dbReference type="Gene3D" id="3.90.105.10">
    <property type="entry name" value="Molybdopterin biosynthesis moea protein, domain 2"/>
    <property type="match status" value="1"/>
</dbReference>
<keyword evidence="6" id="KW-0500">Molybdenum</keyword>
<dbReference type="Gene3D" id="2.40.340.10">
    <property type="entry name" value="MoeA, C-terminal, domain IV"/>
    <property type="match status" value="1"/>
</dbReference>
<comment type="catalytic activity">
    <reaction evidence="5">
        <text>adenylyl-molybdopterin + molybdate = Mo-molybdopterin + AMP + H(+)</text>
        <dbReference type="Rhea" id="RHEA:35047"/>
        <dbReference type="ChEBI" id="CHEBI:15378"/>
        <dbReference type="ChEBI" id="CHEBI:36264"/>
        <dbReference type="ChEBI" id="CHEBI:62727"/>
        <dbReference type="ChEBI" id="CHEBI:71302"/>
        <dbReference type="ChEBI" id="CHEBI:456215"/>
        <dbReference type="EC" id="2.10.1.1"/>
    </reaction>
</comment>
<dbReference type="InterPro" id="IPR036135">
    <property type="entry name" value="MoeA_linker/N_sf"/>
</dbReference>
<gene>
    <name evidence="8" type="primary">moeA</name>
    <name evidence="8" type="ORF">GCM10011340_31060</name>
</gene>
<dbReference type="InterPro" id="IPR005110">
    <property type="entry name" value="MoeA_linker/N"/>
</dbReference>
<evidence type="ECO:0000256" key="2">
    <source>
        <dbReference type="ARBA" id="ARBA00005046"/>
    </source>
</evidence>
<comment type="pathway">
    <text evidence="2 6">Cofactor biosynthesis; molybdopterin biosynthesis.</text>
</comment>
<evidence type="ECO:0000313" key="9">
    <source>
        <dbReference type="Proteomes" id="UP000658258"/>
    </source>
</evidence>
<dbReference type="RefSeq" id="WP_189631203.1">
    <property type="nucleotide sequence ID" value="NZ_BNAG01000004.1"/>
</dbReference>
<keyword evidence="9" id="KW-1185">Reference proteome</keyword>
<evidence type="ECO:0000256" key="3">
    <source>
        <dbReference type="ARBA" id="ARBA00010763"/>
    </source>
</evidence>
<dbReference type="InterPro" id="IPR036688">
    <property type="entry name" value="MoeA_C_domain_IV_sf"/>
</dbReference>
<evidence type="ECO:0000256" key="4">
    <source>
        <dbReference type="ARBA" id="ARBA00023150"/>
    </source>
</evidence>
<dbReference type="PANTHER" id="PTHR10192:SF5">
    <property type="entry name" value="GEPHYRIN"/>
    <property type="match status" value="1"/>
</dbReference>
<keyword evidence="6" id="KW-0479">Metal-binding</keyword>
<evidence type="ECO:0000256" key="5">
    <source>
        <dbReference type="ARBA" id="ARBA00047317"/>
    </source>
</evidence>
<dbReference type="EMBL" id="BNAG01000004">
    <property type="protein sequence ID" value="GHE72509.1"/>
    <property type="molecule type" value="Genomic_DNA"/>
</dbReference>
<name>A0ABQ3I8T1_9BACT</name>